<proteinExistence type="predicted"/>
<keyword evidence="4" id="KW-1185">Reference proteome</keyword>
<keyword evidence="2" id="KW-0472">Membrane</keyword>
<feature type="compositionally biased region" description="Polar residues" evidence="1">
    <location>
        <begin position="1334"/>
        <end position="1346"/>
    </location>
</feature>
<feature type="transmembrane region" description="Helical" evidence="2">
    <location>
        <begin position="6"/>
        <end position="30"/>
    </location>
</feature>
<name>A0A8J4CVF6_9CHLO</name>
<evidence type="ECO:0000256" key="2">
    <source>
        <dbReference type="SAM" id="Phobius"/>
    </source>
</evidence>
<feature type="compositionally biased region" description="Low complexity" evidence="1">
    <location>
        <begin position="851"/>
        <end position="865"/>
    </location>
</feature>
<evidence type="ECO:0000256" key="1">
    <source>
        <dbReference type="SAM" id="MobiDB-lite"/>
    </source>
</evidence>
<feature type="region of interest" description="Disordered" evidence="1">
    <location>
        <begin position="568"/>
        <end position="644"/>
    </location>
</feature>
<accession>A0A8J4CVF6</accession>
<feature type="compositionally biased region" description="Low complexity" evidence="1">
    <location>
        <begin position="768"/>
        <end position="789"/>
    </location>
</feature>
<feature type="region of interest" description="Disordered" evidence="1">
    <location>
        <begin position="1313"/>
        <end position="1380"/>
    </location>
</feature>
<feature type="region of interest" description="Disordered" evidence="1">
    <location>
        <begin position="768"/>
        <end position="798"/>
    </location>
</feature>
<organism evidence="3 4">
    <name type="scientific">Volvox reticuliferus</name>
    <dbReference type="NCBI Taxonomy" id="1737510"/>
    <lineage>
        <taxon>Eukaryota</taxon>
        <taxon>Viridiplantae</taxon>
        <taxon>Chlorophyta</taxon>
        <taxon>core chlorophytes</taxon>
        <taxon>Chlorophyceae</taxon>
        <taxon>CS clade</taxon>
        <taxon>Chlamydomonadales</taxon>
        <taxon>Volvocaceae</taxon>
        <taxon>Volvox</taxon>
    </lineage>
</organism>
<feature type="region of interest" description="Disordered" evidence="1">
    <location>
        <begin position="423"/>
        <end position="447"/>
    </location>
</feature>
<feature type="region of interest" description="Disordered" evidence="1">
    <location>
        <begin position="230"/>
        <end position="271"/>
    </location>
</feature>
<dbReference type="EMBL" id="BNCP01000040">
    <property type="protein sequence ID" value="GIL87589.1"/>
    <property type="molecule type" value="Genomic_DNA"/>
</dbReference>
<evidence type="ECO:0000313" key="4">
    <source>
        <dbReference type="Proteomes" id="UP000747110"/>
    </source>
</evidence>
<feature type="compositionally biased region" description="Basic and acidic residues" evidence="1">
    <location>
        <begin position="1371"/>
        <end position="1380"/>
    </location>
</feature>
<feature type="compositionally biased region" description="Gly residues" evidence="1">
    <location>
        <begin position="1015"/>
        <end position="1032"/>
    </location>
</feature>
<feature type="region of interest" description="Disordered" evidence="1">
    <location>
        <begin position="1143"/>
        <end position="1234"/>
    </location>
</feature>
<protein>
    <submittedName>
        <fullName evidence="3">Uncharacterized protein</fullName>
    </submittedName>
</protein>
<feature type="compositionally biased region" description="Basic residues" evidence="1">
    <location>
        <begin position="1106"/>
        <end position="1119"/>
    </location>
</feature>
<feature type="compositionally biased region" description="Low complexity" evidence="1">
    <location>
        <begin position="1190"/>
        <end position="1202"/>
    </location>
</feature>
<keyword evidence="2" id="KW-0812">Transmembrane</keyword>
<feature type="region of interest" description="Disordered" evidence="1">
    <location>
        <begin position="848"/>
        <end position="888"/>
    </location>
</feature>
<feature type="compositionally biased region" description="Low complexity" evidence="1">
    <location>
        <begin position="434"/>
        <end position="447"/>
    </location>
</feature>
<feature type="compositionally biased region" description="Polar residues" evidence="1">
    <location>
        <begin position="1203"/>
        <end position="1234"/>
    </location>
</feature>
<feature type="compositionally biased region" description="Polar residues" evidence="1">
    <location>
        <begin position="585"/>
        <end position="597"/>
    </location>
</feature>
<feature type="region of interest" description="Disordered" evidence="1">
    <location>
        <begin position="336"/>
        <end position="371"/>
    </location>
</feature>
<feature type="compositionally biased region" description="Gly residues" evidence="1">
    <location>
        <begin position="625"/>
        <end position="637"/>
    </location>
</feature>
<feature type="compositionally biased region" description="Low complexity" evidence="1">
    <location>
        <begin position="1351"/>
        <end position="1370"/>
    </location>
</feature>
<dbReference type="Proteomes" id="UP000747110">
    <property type="component" value="Unassembled WGS sequence"/>
</dbReference>
<comment type="caution">
    <text evidence="3">The sequence shown here is derived from an EMBL/GenBank/DDBJ whole genome shotgun (WGS) entry which is preliminary data.</text>
</comment>
<feature type="region of interest" description="Disordered" evidence="1">
    <location>
        <begin position="1086"/>
        <end position="1127"/>
    </location>
</feature>
<feature type="region of interest" description="Disordered" evidence="1">
    <location>
        <begin position="992"/>
        <end position="1037"/>
    </location>
</feature>
<sequence>MVPCFLHIIPSFAAGALDATFGLFLGRGILESIQNLLPRNVEFTSVQRFAVILVLIAEVLLLSFILMPFFFSVIIGTFHKVRFSWGFLDGTTFWEDLYFVLLPDMAAAARCWARKATCGLLYRNHKPHLTNNQLSRLVRINALAGVDICTPELQRVRAILLREEELLRKREGAVDGTAGAIKVAGSGSGSGTGARARLHYLDVGVLQEVLLACASQTPLQQPKELLFLNSPPSAALTPMQQQPKASRGGEDAKRRPGSGRSVPSSGVIGGGSGNAVLTQSCSYAPSLEPTQRVRRAGMEVRSSPPPPHPWTLQTAVPDSCFSSRIKRALSGRMVWGRPLPAKSTPASHDEAGSPQPWSPFNSPGSPPLQGSLMAHPHTAQTVAGLSSRGMAFGQGQPQVLNPDLATAVAAAVQRLMDMQGQPFFPSSPEPPPAATAAAGAAATSAARTSRQIRRQLHEANDEFCAGGCQTGSDAPSARKKSISFTILSPAAADELKSLIIMQRQLHQLGRPRKLRPIPFHKSRLRVDLMVGTTTMPKYCLMVDEGDGGKGISGTAGCSGGTGSGIGIGNGGTGSRVDNNTHDDNNTAGDRNTVTNASGRKMMAPAAAEISTSSGGEAGNRSESSGGDGSDGGCGCGSSGQEDGRDAVDAAEGRLLAIYGVLWDVVRAMERWQVGVHRWHIKVWKQQVAMRAQNLAMIATVTGIPEPPAADFLPPPLPLSSMNFDMVGSGGLAAAAASTDILRRSSSRGYLHCLGSGGAAGSAAAMPLNLSPNQSPNTAAAAPAAATATDGDGDSGACLSQHSGGAAAALAAPLRRLHAVRSSQSHAFHRVLPLVGSDAPLLSRAVSPLARPTPSVRSVSSNSEKSTSLDDATNNNNNGDGNINIFPESNNKAVMPMTTTMAASSNMAESSGVDEAEAYVGGSSCTNTATATATASIVAASAAGNATARLVAPTGSFPSAGTENPGGSVTTNSSEVVAAVAAAATTMAVSSADRSSAPTWADVAPEGVMPDTTATAGGGGLTTGTTSRGGGSGTTPSFTTDKVVEFAAATAAGCGDDADESSSSALMHTPFLAYAKQAHEPMAVISTSTEESGISGSAGGTADRSGNHHRNHHPNHHHRAQQLDKMPSSDDAAARYLTVVGMQLQSQRQPSAPSESPSKEEWAASPMGGHSPRPPSATASQLHHLTPRWPSSQQQQKQQQQSSVPSADFTTSSSGYGNCRTKTTIDGDNSGTTSGQQLKRIMNKNIINSKPTRPLVSGWISSGLSSTSLNAAFSSAALADLVLLRPAPPSMRHPLAQPPSVRMLVPSTEASLSLGSVERLSSGMPEPTRRPRTSAGGQPPTTSPSHQRSTDKANNNNTDGNTAGSGSSSGKNTDRSSNKQR</sequence>
<feature type="compositionally biased region" description="Low complexity" evidence="1">
    <location>
        <begin position="873"/>
        <end position="884"/>
    </location>
</feature>
<evidence type="ECO:0000313" key="3">
    <source>
        <dbReference type="EMBL" id="GIL87589.1"/>
    </source>
</evidence>
<reference evidence="3" key="1">
    <citation type="journal article" date="2021" name="Proc. Natl. Acad. Sci. U.S.A.">
        <title>Three genomes in the algal genus Volvox reveal the fate of a haploid sex-determining region after a transition to homothallism.</title>
        <authorList>
            <person name="Yamamoto K."/>
            <person name="Hamaji T."/>
            <person name="Kawai-Toyooka H."/>
            <person name="Matsuzaki R."/>
            <person name="Takahashi F."/>
            <person name="Nishimura Y."/>
            <person name="Kawachi M."/>
            <person name="Noguchi H."/>
            <person name="Minakuchi Y."/>
            <person name="Umen J.G."/>
            <person name="Toyoda A."/>
            <person name="Nozaki H."/>
        </authorList>
    </citation>
    <scope>NUCLEOTIDE SEQUENCE</scope>
    <source>
        <strain evidence="3">NIES-3786</strain>
    </source>
</reference>
<keyword evidence="2" id="KW-1133">Transmembrane helix</keyword>
<feature type="region of interest" description="Disordered" evidence="1">
    <location>
        <begin position="294"/>
        <end position="315"/>
    </location>
</feature>
<dbReference type="OrthoDB" id="542249at2759"/>
<feature type="transmembrane region" description="Helical" evidence="2">
    <location>
        <begin position="51"/>
        <end position="75"/>
    </location>
</feature>
<gene>
    <name evidence="3" type="ORF">Vretifemale_15640</name>
</gene>